<feature type="signal peptide" evidence="2">
    <location>
        <begin position="1"/>
        <end position="21"/>
    </location>
</feature>
<evidence type="ECO:0000256" key="1">
    <source>
        <dbReference type="SAM" id="Phobius"/>
    </source>
</evidence>
<gene>
    <name evidence="3" type="ORF">ASEP1449_LOCUS3602</name>
</gene>
<keyword evidence="1" id="KW-0812">Transmembrane</keyword>
<keyword evidence="1" id="KW-1133">Transmembrane helix</keyword>
<feature type="chain" id="PRO_5030605698" evidence="2">
    <location>
        <begin position="22"/>
        <end position="292"/>
    </location>
</feature>
<proteinExistence type="predicted"/>
<protein>
    <submittedName>
        <fullName evidence="3">Uncharacterized protein</fullName>
    </submittedName>
</protein>
<keyword evidence="1" id="KW-0472">Membrane</keyword>
<dbReference type="EMBL" id="HBHQ01005391">
    <property type="protein sequence ID" value="CAD9811777.1"/>
    <property type="molecule type" value="Transcribed_RNA"/>
</dbReference>
<name>A0A7S2UAK6_9STRA</name>
<accession>A0A7S2UAK6</accession>
<evidence type="ECO:0000256" key="2">
    <source>
        <dbReference type="SAM" id="SignalP"/>
    </source>
</evidence>
<sequence>MFRMVVREVVVISLMISSSYSTVTATMDTVCRDCASQHSHLRRFGAGFIPTGTTNSAHRKRQLGQHVGGLEWKKGAVSARRCPTSRIICSRGAFHYANGLNTNMWRRNKHNMVLDPNSLMEPQSYYDGVLSDQDVGFGTVIALALAFLFSYLQGDGSSWSNAVLWVDPKTKIKKDRRLETYKDTEEEYVKYGGSADNNSTTVFDGDSWKEMSRPENYVLYNTRVRQRQQTPQKSSSSSDLKVSPSAAPWALLLLFVPIFSVEFFFALSRQFMCDPNNVAISELSKQLCAPHS</sequence>
<evidence type="ECO:0000313" key="3">
    <source>
        <dbReference type="EMBL" id="CAD9811777.1"/>
    </source>
</evidence>
<organism evidence="3">
    <name type="scientific">Attheya septentrionalis</name>
    <dbReference type="NCBI Taxonomy" id="420275"/>
    <lineage>
        <taxon>Eukaryota</taxon>
        <taxon>Sar</taxon>
        <taxon>Stramenopiles</taxon>
        <taxon>Ochrophyta</taxon>
        <taxon>Bacillariophyta</taxon>
        <taxon>Coscinodiscophyceae</taxon>
        <taxon>Chaetocerotophycidae</taxon>
        <taxon>Chaetocerotales</taxon>
        <taxon>Attheyaceae</taxon>
        <taxon>Attheya</taxon>
    </lineage>
</organism>
<keyword evidence="2" id="KW-0732">Signal</keyword>
<dbReference type="AlphaFoldDB" id="A0A7S2UAK6"/>
<reference evidence="3" key="1">
    <citation type="submission" date="2021-01" db="EMBL/GenBank/DDBJ databases">
        <authorList>
            <person name="Corre E."/>
            <person name="Pelletier E."/>
            <person name="Niang G."/>
            <person name="Scheremetjew M."/>
            <person name="Finn R."/>
            <person name="Kale V."/>
            <person name="Holt S."/>
            <person name="Cochrane G."/>
            <person name="Meng A."/>
            <person name="Brown T."/>
            <person name="Cohen L."/>
        </authorList>
    </citation>
    <scope>NUCLEOTIDE SEQUENCE</scope>
    <source>
        <strain evidence="3">CCMP2084</strain>
    </source>
</reference>
<feature type="transmembrane region" description="Helical" evidence="1">
    <location>
        <begin position="246"/>
        <end position="267"/>
    </location>
</feature>